<reference evidence="11" key="1">
    <citation type="submission" date="2017-02" db="EMBL/GenBank/DDBJ databases">
        <authorList>
            <person name="Varghese N."/>
            <person name="Submissions S."/>
        </authorList>
    </citation>
    <scope>NUCLEOTIDE SEQUENCE [LARGE SCALE GENOMIC DNA]</scope>
    <source>
        <strain evidence="11">DSM 23546</strain>
    </source>
</reference>
<proteinExistence type="inferred from homology"/>
<keyword evidence="11" id="KW-1185">Reference proteome</keyword>
<dbReference type="AlphaFoldDB" id="A0A1T5AL30"/>
<keyword evidence="3" id="KW-1003">Cell membrane</keyword>
<evidence type="ECO:0000256" key="4">
    <source>
        <dbReference type="ARBA" id="ARBA00022692"/>
    </source>
</evidence>
<evidence type="ECO:0000313" key="10">
    <source>
        <dbReference type="EMBL" id="SKB35303.1"/>
    </source>
</evidence>
<evidence type="ECO:0000256" key="3">
    <source>
        <dbReference type="ARBA" id="ARBA00022475"/>
    </source>
</evidence>
<dbReference type="InterPro" id="IPR025857">
    <property type="entry name" value="MacB_PCD"/>
</dbReference>
<evidence type="ECO:0000259" key="8">
    <source>
        <dbReference type="Pfam" id="PF02687"/>
    </source>
</evidence>
<dbReference type="GO" id="GO:0044874">
    <property type="term" value="P:lipoprotein localization to outer membrane"/>
    <property type="evidence" value="ECO:0007669"/>
    <property type="project" value="TreeGrafter"/>
</dbReference>
<feature type="transmembrane region" description="Helical" evidence="7">
    <location>
        <begin position="336"/>
        <end position="362"/>
    </location>
</feature>
<dbReference type="PANTHER" id="PTHR30489">
    <property type="entry name" value="LIPOPROTEIN-RELEASING SYSTEM TRANSMEMBRANE PROTEIN LOLE"/>
    <property type="match status" value="1"/>
</dbReference>
<organism evidence="10 11">
    <name type="scientific">Maribacter arcticus</name>
    <dbReference type="NCBI Taxonomy" id="561365"/>
    <lineage>
        <taxon>Bacteria</taxon>
        <taxon>Pseudomonadati</taxon>
        <taxon>Bacteroidota</taxon>
        <taxon>Flavobacteriia</taxon>
        <taxon>Flavobacteriales</taxon>
        <taxon>Flavobacteriaceae</taxon>
        <taxon>Maribacter</taxon>
    </lineage>
</organism>
<keyword evidence="6 7" id="KW-0472">Membrane</keyword>
<protein>
    <submittedName>
        <fullName evidence="10">Lipoprotein-releasing system permease protein</fullName>
    </submittedName>
</protein>
<dbReference type="GO" id="GO:0098797">
    <property type="term" value="C:plasma membrane protein complex"/>
    <property type="evidence" value="ECO:0007669"/>
    <property type="project" value="TreeGrafter"/>
</dbReference>
<keyword evidence="10" id="KW-0449">Lipoprotein</keyword>
<keyword evidence="4 7" id="KW-0812">Transmembrane</keyword>
<evidence type="ECO:0000256" key="2">
    <source>
        <dbReference type="ARBA" id="ARBA00005236"/>
    </source>
</evidence>
<feature type="domain" description="ABC3 transporter permease C-terminal" evidence="8">
    <location>
        <begin position="293"/>
        <end position="412"/>
    </location>
</feature>
<evidence type="ECO:0000259" key="9">
    <source>
        <dbReference type="Pfam" id="PF12704"/>
    </source>
</evidence>
<gene>
    <name evidence="10" type="ORF">SAMN05660866_01047</name>
</gene>
<sequence length="416" mass="45964">MRTEICYLSVKSPNRLNFPLYIAKRYVRSKSTQNAVNIINFITFLVIVIGSAALFIVLSAFAGLKTFSLSFTESFDPQLKALPVAGKTFTLSPEQEQRLHAVEGLAFYSKELEEKVSLEHQGKNHIAYIKGIDSNYTKVTAVDSTLYMGDWTVNDTQVVSGLGIANILGVTINQFRSPMQIYAFKPGKGSISQQSISSLYNQIPMVIGGVYAVEADLDNKYVFADLRLTQALLEKDSLQISGINFKMDDGVEPSTVRSEIQAILGSGVELKNRQQLNSTLYKMLNTENVATYLIFTLVLIIALFNVVGAIIMMILDKQQNSKTLYSLGTTIKELRRIYFVQGVLVTGFGGLIGVLIGVLIVWSQLAFGWLKITPSLAYPVKFEFINIAIVLATIIVLGIIASKIASSRINKKLIEL</sequence>
<feature type="transmembrane region" description="Helical" evidence="7">
    <location>
        <begin position="382"/>
        <end position="402"/>
    </location>
</feature>
<evidence type="ECO:0000313" key="11">
    <source>
        <dbReference type="Proteomes" id="UP000190339"/>
    </source>
</evidence>
<feature type="domain" description="MacB-like periplasmic core" evidence="9">
    <location>
        <begin position="41"/>
        <end position="262"/>
    </location>
</feature>
<dbReference type="InterPro" id="IPR051447">
    <property type="entry name" value="Lipoprotein-release_system"/>
</dbReference>
<dbReference type="InterPro" id="IPR003838">
    <property type="entry name" value="ABC3_permease_C"/>
</dbReference>
<dbReference type="Proteomes" id="UP000190339">
    <property type="component" value="Unassembled WGS sequence"/>
</dbReference>
<comment type="subcellular location">
    <subcellularLocation>
        <location evidence="1">Cell membrane</location>
        <topology evidence="1">Multi-pass membrane protein</topology>
    </subcellularLocation>
</comment>
<dbReference type="Pfam" id="PF02687">
    <property type="entry name" value="FtsX"/>
    <property type="match status" value="1"/>
</dbReference>
<dbReference type="EMBL" id="FUYL01000002">
    <property type="protein sequence ID" value="SKB35303.1"/>
    <property type="molecule type" value="Genomic_DNA"/>
</dbReference>
<keyword evidence="5 7" id="KW-1133">Transmembrane helix</keyword>
<accession>A0A1T5AL30</accession>
<dbReference type="Pfam" id="PF12704">
    <property type="entry name" value="MacB_PCD"/>
    <property type="match status" value="1"/>
</dbReference>
<feature type="transmembrane region" description="Helical" evidence="7">
    <location>
        <begin position="292"/>
        <end position="315"/>
    </location>
</feature>
<dbReference type="STRING" id="561365.SAMN05660866_01047"/>
<evidence type="ECO:0000256" key="7">
    <source>
        <dbReference type="SAM" id="Phobius"/>
    </source>
</evidence>
<comment type="similarity">
    <text evidence="2">Belongs to the ABC-4 integral membrane protein family. LolC/E subfamily.</text>
</comment>
<dbReference type="PANTHER" id="PTHR30489:SF0">
    <property type="entry name" value="LIPOPROTEIN-RELEASING SYSTEM TRANSMEMBRANE PROTEIN LOLE"/>
    <property type="match status" value="1"/>
</dbReference>
<evidence type="ECO:0000256" key="1">
    <source>
        <dbReference type="ARBA" id="ARBA00004651"/>
    </source>
</evidence>
<feature type="transmembrane region" description="Helical" evidence="7">
    <location>
        <begin position="38"/>
        <end position="64"/>
    </location>
</feature>
<evidence type="ECO:0000256" key="5">
    <source>
        <dbReference type="ARBA" id="ARBA00022989"/>
    </source>
</evidence>
<name>A0A1T5AL30_9FLAO</name>
<evidence type="ECO:0000256" key="6">
    <source>
        <dbReference type="ARBA" id="ARBA00023136"/>
    </source>
</evidence>